<dbReference type="EMBL" id="JACJVR010000121">
    <property type="protein sequence ID" value="MBB6695302.1"/>
    <property type="molecule type" value="Genomic_DNA"/>
</dbReference>
<evidence type="ECO:0000259" key="3">
    <source>
        <dbReference type="PROSITE" id="PS51272"/>
    </source>
</evidence>
<feature type="chain" id="PRO_5038591804" evidence="2">
    <location>
        <begin position="34"/>
        <end position="757"/>
    </location>
</feature>
<comment type="caution">
    <text evidence="4">The sequence shown here is derived from an EMBL/GenBank/DDBJ whole genome shotgun (WGS) entry which is preliminary data.</text>
</comment>
<dbReference type="GO" id="GO:0016020">
    <property type="term" value="C:membrane"/>
    <property type="evidence" value="ECO:0007669"/>
    <property type="project" value="InterPro"/>
</dbReference>
<feature type="region of interest" description="Disordered" evidence="1">
    <location>
        <begin position="263"/>
        <end position="283"/>
    </location>
</feature>
<dbReference type="GO" id="GO:0005509">
    <property type="term" value="F:calcium ion binding"/>
    <property type="evidence" value="ECO:0007669"/>
    <property type="project" value="InterPro"/>
</dbReference>
<dbReference type="Proteomes" id="UP000553776">
    <property type="component" value="Unassembled WGS sequence"/>
</dbReference>
<dbReference type="Pfam" id="PF05345">
    <property type="entry name" value="He_PIG"/>
    <property type="match status" value="1"/>
</dbReference>
<protein>
    <submittedName>
        <fullName evidence="4">Chitobiase/beta-hexosaminidase C-terminal domain-containing protein</fullName>
    </submittedName>
</protein>
<gene>
    <name evidence="4" type="ORF">H7B90_28290</name>
</gene>
<dbReference type="Pfam" id="PF13290">
    <property type="entry name" value="CHB_HEX_C_1"/>
    <property type="match status" value="1"/>
</dbReference>
<reference evidence="4 5" key="1">
    <citation type="submission" date="2020-08" db="EMBL/GenBank/DDBJ databases">
        <title>Cohnella phylogeny.</title>
        <authorList>
            <person name="Dunlap C."/>
        </authorList>
    </citation>
    <scope>NUCLEOTIDE SEQUENCE [LARGE SCALE GENOMIC DNA]</scope>
    <source>
        <strain evidence="4 5">DSM 25239</strain>
    </source>
</reference>
<dbReference type="Pfam" id="PF00395">
    <property type="entry name" value="SLH"/>
    <property type="match status" value="2"/>
</dbReference>
<dbReference type="Gene3D" id="2.60.40.10">
    <property type="entry name" value="Immunoglobulins"/>
    <property type="match status" value="1"/>
</dbReference>
<keyword evidence="2" id="KW-0732">Signal</keyword>
<dbReference type="InterPro" id="IPR013783">
    <property type="entry name" value="Ig-like_fold"/>
</dbReference>
<evidence type="ECO:0000313" key="4">
    <source>
        <dbReference type="EMBL" id="MBB6695302.1"/>
    </source>
</evidence>
<evidence type="ECO:0000313" key="5">
    <source>
        <dbReference type="Proteomes" id="UP000553776"/>
    </source>
</evidence>
<organism evidence="4 5">
    <name type="scientific">Cohnella xylanilytica</name>
    <dbReference type="NCBI Taxonomy" id="557555"/>
    <lineage>
        <taxon>Bacteria</taxon>
        <taxon>Bacillati</taxon>
        <taxon>Bacillota</taxon>
        <taxon>Bacilli</taxon>
        <taxon>Bacillales</taxon>
        <taxon>Paenibacillaceae</taxon>
        <taxon>Cohnella</taxon>
    </lineage>
</organism>
<proteinExistence type="predicted"/>
<dbReference type="InterPro" id="IPR001119">
    <property type="entry name" value="SLH_dom"/>
</dbReference>
<feature type="signal peptide" evidence="2">
    <location>
        <begin position="1"/>
        <end position="33"/>
    </location>
</feature>
<dbReference type="AlphaFoldDB" id="A0A841U6M7"/>
<dbReference type="InterPro" id="IPR015919">
    <property type="entry name" value="Cadherin-like_sf"/>
</dbReference>
<evidence type="ECO:0000256" key="2">
    <source>
        <dbReference type="SAM" id="SignalP"/>
    </source>
</evidence>
<dbReference type="SUPFAM" id="SSF49313">
    <property type="entry name" value="Cadherin-like"/>
    <property type="match status" value="1"/>
</dbReference>
<accession>A0A841U6M7</accession>
<sequence length="757" mass="79466">MITQPSGRQTMKKKVVGLLIAVLLCLSSAISFADSTAAATKTSADFTDLKDLDAVTKAKFDAMIEAGVYDGIGEGKFGLTDEMTRAQFAKVAALIFGLKVDSSLQTSSFIDVKADAANGYALPYIEAVKAAGITDGYGNGIFDPSGEVTKEQLAAFLVRGLGWEKDVYGSAHVEGSVSDWAKGYVALALEKKLLATGEDGTFDGKTNATRDLLVKSSYQTAVTAYDNRVQSGDKDQVEDESLSEYELMLQKIKEADKKIQEMQGTKEEAKEETTTAPYVPSDPPAPYVPPVQSTVATPAALPASGAVILGTQVTLSSATSSAAVYYTTDLSEPTTSSTRYTEPIFITNDTTIKAIAVKSGSRNSSVATFEYTLVLRIILPYSISPMAEGEAYSGSVAKLSGGTKDVTYAVTDGALPAGLTLDPNTGSITGTPSVSGAYSFAITATDSAAPQVTVTKLYTGEITPAIVIAPLDLINEAAESGEWDNVDALIFADAGVTGVTTSNVAAVIEALSSNEASPWTVTDIQAIVESVIADLAKQVALNSINEAAESGEWANVSETTFANAGVTGVTLSNIAIVIEALSSNDASPWTVTDIQAIVGSVIADLAKQAALYLINAASESGIWTGVDVTTFANAGVMGVTSVNLFSVQYYLDPTVTTDSPLPRTIVDIQAIVDKVIQDVAVDSILDYLNPMGFGSPRPTVEVFERAGITGVNASNIDAVITELEFAYQETRNDPFATPLSSKEQIQDLIDLYFPEIG</sequence>
<dbReference type="InterPro" id="IPR059177">
    <property type="entry name" value="GH29D-like_dom"/>
</dbReference>
<evidence type="ECO:0000256" key="1">
    <source>
        <dbReference type="SAM" id="MobiDB-lite"/>
    </source>
</evidence>
<name>A0A841U6M7_9BACL</name>
<keyword evidence="5" id="KW-1185">Reference proteome</keyword>
<dbReference type="PROSITE" id="PS51272">
    <property type="entry name" value="SLH"/>
    <property type="match status" value="1"/>
</dbReference>
<feature type="domain" description="SLH" evidence="3">
    <location>
        <begin position="106"/>
        <end position="171"/>
    </location>
</feature>
<feature type="compositionally biased region" description="Basic and acidic residues" evidence="1">
    <location>
        <begin position="263"/>
        <end position="273"/>
    </location>
</feature>